<organism evidence="6 7">
    <name type="scientific">Cylicocyclus nassatus</name>
    <name type="common">Nematode worm</name>
    <dbReference type="NCBI Taxonomy" id="53992"/>
    <lineage>
        <taxon>Eukaryota</taxon>
        <taxon>Metazoa</taxon>
        <taxon>Ecdysozoa</taxon>
        <taxon>Nematoda</taxon>
        <taxon>Chromadorea</taxon>
        <taxon>Rhabditida</taxon>
        <taxon>Rhabditina</taxon>
        <taxon>Rhabditomorpha</taxon>
        <taxon>Strongyloidea</taxon>
        <taxon>Strongylidae</taxon>
        <taxon>Cylicocyclus</taxon>
    </lineage>
</organism>
<comment type="similarity">
    <text evidence="1 4">Belongs to the SMG8 family.</text>
</comment>
<dbReference type="InterPro" id="IPR019354">
    <property type="entry name" value="SMG8-like"/>
</dbReference>
<dbReference type="GO" id="GO:0000184">
    <property type="term" value="P:nuclear-transcribed mRNA catabolic process, nonsense-mediated decay"/>
    <property type="evidence" value="ECO:0007669"/>
    <property type="project" value="UniProtKB-UniRule"/>
</dbReference>
<reference evidence="6" key="1">
    <citation type="submission" date="2023-07" db="EMBL/GenBank/DDBJ databases">
        <authorList>
            <consortium name="CYATHOMIX"/>
        </authorList>
    </citation>
    <scope>NUCLEOTIDE SEQUENCE</scope>
    <source>
        <strain evidence="6">N/A</strain>
    </source>
</reference>
<comment type="function">
    <text evidence="4">Involved in nonsense-mediated decay (NMD) of mRNAs containing premature stop codons.</text>
</comment>
<evidence type="ECO:0000313" key="6">
    <source>
        <dbReference type="EMBL" id="CAJ0605078.1"/>
    </source>
</evidence>
<evidence type="ECO:0000256" key="1">
    <source>
        <dbReference type="ARBA" id="ARBA00006443"/>
    </source>
</evidence>
<keyword evidence="7" id="KW-1185">Reference proteome</keyword>
<feature type="compositionally biased region" description="Basic and acidic residues" evidence="5">
    <location>
        <begin position="534"/>
        <end position="548"/>
    </location>
</feature>
<gene>
    <name evidence="6" type="ORF">CYNAS_LOCUS17061</name>
</gene>
<protein>
    <recommendedName>
        <fullName evidence="3 4">Nonsense-mediated mRNA decay factor SMG8</fullName>
    </recommendedName>
</protein>
<dbReference type="PANTHER" id="PTHR13091">
    <property type="entry name" value="AMPLIFIED IN BREAST CANCER 2-RELATED"/>
    <property type="match status" value="1"/>
</dbReference>
<evidence type="ECO:0000256" key="2">
    <source>
        <dbReference type="ARBA" id="ARBA00023161"/>
    </source>
</evidence>
<feature type="region of interest" description="Disordered" evidence="5">
    <location>
        <begin position="502"/>
        <end position="583"/>
    </location>
</feature>
<evidence type="ECO:0000256" key="3">
    <source>
        <dbReference type="ARBA" id="ARBA00029509"/>
    </source>
</evidence>
<evidence type="ECO:0000313" key="7">
    <source>
        <dbReference type="Proteomes" id="UP001176961"/>
    </source>
</evidence>
<dbReference type="Pfam" id="PF10220">
    <property type="entry name" value="Smg8_Smg9"/>
    <property type="match status" value="2"/>
</dbReference>
<dbReference type="EMBL" id="CATQJL010000316">
    <property type="protein sequence ID" value="CAJ0605078.1"/>
    <property type="molecule type" value="Genomic_DNA"/>
</dbReference>
<name>A0AA36H7Q7_CYLNA</name>
<dbReference type="AlphaFoldDB" id="A0AA36H7Q7"/>
<feature type="compositionally biased region" description="Acidic residues" evidence="5">
    <location>
        <begin position="549"/>
        <end position="561"/>
    </location>
</feature>
<evidence type="ECO:0000256" key="4">
    <source>
        <dbReference type="RuleBase" id="RU367133"/>
    </source>
</evidence>
<accession>A0AA36H7Q7</accession>
<proteinExistence type="inferred from homology"/>
<evidence type="ECO:0000256" key="5">
    <source>
        <dbReference type="SAM" id="MobiDB-lite"/>
    </source>
</evidence>
<dbReference type="PANTHER" id="PTHR13091:SF0">
    <property type="entry name" value="NONSENSE-MEDIATED MRNA DECAY FACTOR SMG8"/>
    <property type="match status" value="1"/>
</dbReference>
<keyword evidence="2 4" id="KW-0866">Nonsense-mediated mRNA decay</keyword>
<comment type="caution">
    <text evidence="6">The sequence shown here is derived from an EMBL/GenBank/DDBJ whole genome shotgun (WGS) entry which is preliminary data.</text>
</comment>
<sequence>MTAKALADPCLRALRLEQWLEQAESFLAPYLEKKVIVVALVGKDSVNRGKGEDLNDFLRMDVFPRWTTEESTMSIEAFYCVDTNIVYLLVNGYADFTNLRQVLTPNPEKNFFERLAEKSSTRFDISLADMLASVNKLRKNVREDISEVLEETSKEPAEWIKEGRVACPRIVFAFQRNIIRTELGYVKKREICDKLEHSLESQIYSVLKCYKLVDQIAGDSFGYVPESDAYVNVMQPVSVNVNPLSDILQIALGEDITEEADEKSERIPSFSRFLRMQLDAVRSEKSRIYEIPKLELWIKYAKALVEIISPSSEIVTKKLLNQYVNRQLQFMRMLNAKHVKEAIARYTGTSPSFGKNKPLTDRGRNQVFTKAEHDHKVALAIAYLDAVLVGDRDEAIAQVRATCDSLWQGGMRGCEEISMTGNRCQLKVHAAIGDASVPSSEWEMHSNDITYLSTCSCGRRQAVRRDPFTLKEANYDFYFENKIFSCCAGLEKHVFAVLEDDDTDADKGGMWSGNENWEGEGAGSNPLFPVPAALRDRQNADDDSNRPEGDDEDATESETGEDSVSNAEPEVIESSSQSSQDDDVHYQDMRSYLDDESVSFVKNPHTKLDEAAIAFEARLKKLRAKQIPFLEGVPHSLSPKLPPLFPSWTLTCIGPNSYYTHSYGLRDQPNLKLGGEYLYPVSVQLEVDPVSWDRDMQYVQAVEGVSSRPPPRKPRRLPAEIEKVKLFVGMEYECPRGHRFFVAENGEPLRLPKNSNARSALNRESDDEFLHCDFPLRRQCTCRKLPVQTAQLMRVHVVTPKAPITVTIQPSVEIPGQEGCFGTGEGPLQLSWARYYILQLPFIYSGPSGVWIPPVGVEKVGTFKGDAIQVKYVPMLSRR</sequence>
<dbReference type="Proteomes" id="UP001176961">
    <property type="component" value="Unassembled WGS sequence"/>
</dbReference>